<evidence type="ECO:0000313" key="12">
    <source>
        <dbReference type="Proteomes" id="UP000184404"/>
    </source>
</evidence>
<comment type="catalytic activity">
    <reaction evidence="9">
        <text>O-phospho-L-threonine + H(+) = (R)-1-aminopropan-2-yl phosphate + CO2</text>
        <dbReference type="Rhea" id="RHEA:11492"/>
        <dbReference type="ChEBI" id="CHEBI:15378"/>
        <dbReference type="ChEBI" id="CHEBI:16526"/>
        <dbReference type="ChEBI" id="CHEBI:58563"/>
        <dbReference type="ChEBI" id="CHEBI:58675"/>
        <dbReference type="EC" id="4.1.1.81"/>
    </reaction>
</comment>
<dbReference type="InterPro" id="IPR015424">
    <property type="entry name" value="PyrdxlP-dep_Trfase"/>
</dbReference>
<dbReference type="AlphaFoldDB" id="A0A1M4WJ66"/>
<dbReference type="EMBL" id="FQUG01000004">
    <property type="protein sequence ID" value="SHE81341.1"/>
    <property type="molecule type" value="Genomic_DNA"/>
</dbReference>
<dbReference type="UniPathway" id="UPA00148"/>
<dbReference type="Proteomes" id="UP000184404">
    <property type="component" value="Unassembled WGS sequence"/>
</dbReference>
<dbReference type="GO" id="GO:0030170">
    <property type="term" value="F:pyridoxal phosphate binding"/>
    <property type="evidence" value="ECO:0007669"/>
    <property type="project" value="InterPro"/>
</dbReference>
<dbReference type="SUPFAM" id="SSF53383">
    <property type="entry name" value="PLP-dependent transferases"/>
    <property type="match status" value="1"/>
</dbReference>
<accession>A0A1M4WJ66</accession>
<keyword evidence="6" id="KW-0663">Pyridoxal phosphate</keyword>
<dbReference type="CDD" id="cd00609">
    <property type="entry name" value="AAT_like"/>
    <property type="match status" value="1"/>
</dbReference>
<dbReference type="Gene3D" id="3.90.1150.10">
    <property type="entry name" value="Aspartate Aminotransferase, domain 1"/>
    <property type="match status" value="1"/>
</dbReference>
<dbReference type="STRING" id="1123243.SAMN02745190_01251"/>
<dbReference type="PANTHER" id="PTHR42885">
    <property type="entry name" value="HISTIDINOL-PHOSPHATE AMINOTRANSFERASE-RELATED"/>
    <property type="match status" value="1"/>
</dbReference>
<dbReference type="PANTHER" id="PTHR42885:SF1">
    <property type="entry name" value="THREONINE-PHOSPHATE DECARBOXYLASE"/>
    <property type="match status" value="1"/>
</dbReference>
<sequence>MENRFVHGGNVYREGAPEGGWRDFSANINPMGLAASVRSAVADSIDDIIHYPDPNGKELKEVLSDFYGVPAECFVLGNGAAELFYVLFHTEHPKKVLLPIPSFSEYERAALAAGAEVVYHTLKEDEDFALSVDSIELEGIDCILLGNPNNPTGNMLKSAELEKLIKKAELTGTIVAVDESFLDFREDEDEYSVRALTEKYDNLIILRSLTKFYALPGLRLGFAITNPKRVKKMDMGKDPWNVNLPAQRAGVAALKDMEYQKKSRKLVAEECVRFANELRTIKGFKVFEPTVNFILIRLGEEWESSAAFCARMRKKGFLLRDCSNYPGLDNMFVRVAVKTREENEELLAALRSL</sequence>
<comment type="pathway">
    <text evidence="3">Cofactor biosynthesis; adenosylcobalamin biosynthesis.</text>
</comment>
<proteinExistence type="predicted"/>
<dbReference type="RefSeq" id="WP_072935315.1">
    <property type="nucleotide sequence ID" value="NZ_FQUG01000004.1"/>
</dbReference>
<evidence type="ECO:0000256" key="9">
    <source>
        <dbReference type="ARBA" id="ARBA00048531"/>
    </source>
</evidence>
<dbReference type="InterPro" id="IPR015422">
    <property type="entry name" value="PyrdxlP-dep_Trfase_small"/>
</dbReference>
<gene>
    <name evidence="11" type="ORF">SAMN02745190_01251</name>
</gene>
<dbReference type="GO" id="GO:0048472">
    <property type="term" value="F:threonine-phosphate decarboxylase activity"/>
    <property type="evidence" value="ECO:0007669"/>
    <property type="project" value="UniProtKB-EC"/>
</dbReference>
<feature type="domain" description="Aminotransferase class I/classII large" evidence="10">
    <location>
        <begin position="23"/>
        <end position="350"/>
    </location>
</feature>
<keyword evidence="12" id="KW-1185">Reference proteome</keyword>
<evidence type="ECO:0000256" key="2">
    <source>
        <dbReference type="ARBA" id="ARBA00003444"/>
    </source>
</evidence>
<comment type="cofactor">
    <cofactor evidence="1">
        <name>pyridoxal 5'-phosphate</name>
        <dbReference type="ChEBI" id="CHEBI:597326"/>
    </cofactor>
</comment>
<dbReference type="GO" id="GO:0009236">
    <property type="term" value="P:cobalamin biosynthetic process"/>
    <property type="evidence" value="ECO:0007669"/>
    <property type="project" value="UniProtKB-UniPathway"/>
</dbReference>
<dbReference type="PROSITE" id="PS00105">
    <property type="entry name" value="AA_TRANSFER_CLASS_1"/>
    <property type="match status" value="1"/>
</dbReference>
<evidence type="ECO:0000256" key="6">
    <source>
        <dbReference type="ARBA" id="ARBA00022898"/>
    </source>
</evidence>
<keyword evidence="5" id="KW-0169">Cobalamin biosynthesis</keyword>
<dbReference type="Pfam" id="PF00155">
    <property type="entry name" value="Aminotran_1_2"/>
    <property type="match status" value="1"/>
</dbReference>
<dbReference type="Gene3D" id="3.40.640.10">
    <property type="entry name" value="Type I PLP-dependent aspartate aminotransferase-like (Major domain)"/>
    <property type="match status" value="1"/>
</dbReference>
<evidence type="ECO:0000256" key="1">
    <source>
        <dbReference type="ARBA" id="ARBA00001933"/>
    </source>
</evidence>
<reference evidence="11 12" key="1">
    <citation type="submission" date="2016-11" db="EMBL/GenBank/DDBJ databases">
        <authorList>
            <person name="Jaros S."/>
            <person name="Januszkiewicz K."/>
            <person name="Wedrychowicz H."/>
        </authorList>
    </citation>
    <scope>NUCLEOTIDE SEQUENCE [LARGE SCALE GENOMIC DNA]</scope>
    <source>
        <strain evidence="11 12">DSM 10502</strain>
    </source>
</reference>
<dbReference type="InterPro" id="IPR004838">
    <property type="entry name" value="NHTrfase_class1_PyrdxlP-BS"/>
</dbReference>
<evidence type="ECO:0000256" key="3">
    <source>
        <dbReference type="ARBA" id="ARBA00004953"/>
    </source>
</evidence>
<evidence type="ECO:0000256" key="7">
    <source>
        <dbReference type="ARBA" id="ARBA00023239"/>
    </source>
</evidence>
<evidence type="ECO:0000256" key="4">
    <source>
        <dbReference type="ARBA" id="ARBA00012285"/>
    </source>
</evidence>
<dbReference type="NCBIfam" id="TIGR01140">
    <property type="entry name" value="L_thr_O3P_dcar"/>
    <property type="match status" value="1"/>
</dbReference>
<evidence type="ECO:0000256" key="8">
    <source>
        <dbReference type="ARBA" id="ARBA00029996"/>
    </source>
</evidence>
<dbReference type="EC" id="4.1.1.81" evidence="4"/>
<dbReference type="InterPro" id="IPR004839">
    <property type="entry name" value="Aminotransferase_I/II_large"/>
</dbReference>
<evidence type="ECO:0000313" key="11">
    <source>
        <dbReference type="EMBL" id="SHE81341.1"/>
    </source>
</evidence>
<protein>
    <recommendedName>
        <fullName evidence="4">threonine-phosphate decarboxylase</fullName>
        <ecNumber evidence="4">4.1.1.81</ecNumber>
    </recommendedName>
    <alternativeName>
        <fullName evidence="8">L-threonine-O-3-phosphate decarboxylase</fullName>
    </alternativeName>
</protein>
<comment type="function">
    <text evidence="2">Decarboxylates L-threonine-O-3-phosphate to yield (R)-1-amino-2-propanol O-2-phosphate, the precursor for the linkage between the nucleotide loop and the corrin ring in cobalamin.</text>
</comment>
<dbReference type="InterPro" id="IPR015421">
    <property type="entry name" value="PyrdxlP-dep_Trfase_major"/>
</dbReference>
<evidence type="ECO:0000256" key="5">
    <source>
        <dbReference type="ARBA" id="ARBA00022573"/>
    </source>
</evidence>
<keyword evidence="7" id="KW-0456">Lyase</keyword>
<evidence type="ECO:0000259" key="10">
    <source>
        <dbReference type="Pfam" id="PF00155"/>
    </source>
</evidence>
<organism evidence="11 12">
    <name type="scientific">Schwartzia succinivorans DSM 10502</name>
    <dbReference type="NCBI Taxonomy" id="1123243"/>
    <lineage>
        <taxon>Bacteria</taxon>
        <taxon>Bacillati</taxon>
        <taxon>Bacillota</taxon>
        <taxon>Negativicutes</taxon>
        <taxon>Selenomonadales</taxon>
        <taxon>Selenomonadaceae</taxon>
        <taxon>Schwartzia</taxon>
    </lineage>
</organism>
<dbReference type="OrthoDB" id="9813612at2"/>
<dbReference type="InterPro" id="IPR005860">
    <property type="entry name" value="CobD"/>
</dbReference>
<name>A0A1M4WJ66_9FIRM</name>